<gene>
    <name evidence="1" type="ORF">BMI79_06690</name>
</gene>
<sequence length="94" mass="11022">MLMNHLHNKYLFTRSQDSIERIHNNIFTWRRINKLESLWIPVNVTDSLQLPGIQQQLLEQVIATCTPAVLVMIGIRPYHLARLEDKRVGCAPFR</sequence>
<evidence type="ECO:0000313" key="2">
    <source>
        <dbReference type="Proteomes" id="UP000216021"/>
    </source>
</evidence>
<accession>A0A1S8CKY2</accession>
<organism evidence="1 2">
    <name type="scientific">Serratia oryzae</name>
    <dbReference type="NCBI Taxonomy" id="2034155"/>
    <lineage>
        <taxon>Bacteria</taxon>
        <taxon>Pseudomonadati</taxon>
        <taxon>Pseudomonadota</taxon>
        <taxon>Gammaproteobacteria</taxon>
        <taxon>Enterobacterales</taxon>
        <taxon>Yersiniaceae</taxon>
        <taxon>Serratia</taxon>
    </lineage>
</organism>
<keyword evidence="2" id="KW-1185">Reference proteome</keyword>
<dbReference type="EMBL" id="MOXD01000003">
    <property type="protein sequence ID" value="OMQ24512.1"/>
    <property type="molecule type" value="Genomic_DNA"/>
</dbReference>
<proteinExistence type="predicted"/>
<reference evidence="1 2" key="1">
    <citation type="submission" date="2016-11" db="EMBL/GenBank/DDBJ databases">
        <title>Rahnella oryzae sp. nov., isolated from rice root.</title>
        <authorList>
            <person name="Zhang X.-X."/>
            <person name="Zhang J."/>
        </authorList>
    </citation>
    <scope>NUCLEOTIDE SEQUENCE [LARGE SCALE GENOMIC DNA]</scope>
    <source>
        <strain evidence="1 2">J11-6</strain>
    </source>
</reference>
<evidence type="ECO:0000313" key="1">
    <source>
        <dbReference type="EMBL" id="OMQ24512.1"/>
    </source>
</evidence>
<dbReference type="Proteomes" id="UP000216021">
    <property type="component" value="Unassembled WGS sequence"/>
</dbReference>
<protein>
    <submittedName>
        <fullName evidence="1">Uncharacterized protein</fullName>
    </submittedName>
</protein>
<name>A0A1S8CKY2_9GAMM</name>
<dbReference type="STRING" id="2034155.BMI79_06690"/>
<dbReference type="AlphaFoldDB" id="A0A1S8CKY2"/>
<comment type="caution">
    <text evidence="1">The sequence shown here is derived from an EMBL/GenBank/DDBJ whole genome shotgun (WGS) entry which is preliminary data.</text>
</comment>